<feature type="region of interest" description="Disordered" evidence="1">
    <location>
        <begin position="1"/>
        <end position="28"/>
    </location>
</feature>
<organism evidence="2 3">
    <name type="scientific">Solibaculum mannosilyticum</name>
    <dbReference type="NCBI Taxonomy" id="2780922"/>
    <lineage>
        <taxon>Bacteria</taxon>
        <taxon>Bacillati</taxon>
        <taxon>Bacillota</taxon>
        <taxon>Clostridia</taxon>
        <taxon>Eubacteriales</taxon>
        <taxon>Oscillospiraceae</taxon>
        <taxon>Solibaculum</taxon>
    </lineage>
</organism>
<dbReference type="KEGG" id="sman:C12CBH8_05320"/>
<proteinExistence type="predicted"/>
<dbReference type="RefSeq" id="WP_159461268.1">
    <property type="nucleotide sequence ID" value="NZ_AP023321.1"/>
</dbReference>
<name>A0A7I8D3S9_9FIRM</name>
<accession>A0A7I8D3S9</accession>
<gene>
    <name evidence="2" type="ORF">C12CBH8_05320</name>
</gene>
<evidence type="ECO:0000313" key="3">
    <source>
        <dbReference type="Proteomes" id="UP000593890"/>
    </source>
</evidence>
<dbReference type="EMBL" id="AP023321">
    <property type="protein sequence ID" value="BCI59893.1"/>
    <property type="molecule type" value="Genomic_DNA"/>
</dbReference>
<protein>
    <submittedName>
        <fullName evidence="2">Uncharacterized protein</fullName>
    </submittedName>
</protein>
<sequence>MIDKAAKTKAFPRPAYQEGESPRVSNDTQKGWEFQQALSKKQALHWENITRLTST</sequence>
<evidence type="ECO:0000313" key="2">
    <source>
        <dbReference type="EMBL" id="BCI59893.1"/>
    </source>
</evidence>
<keyword evidence="3" id="KW-1185">Reference proteome</keyword>
<evidence type="ECO:0000256" key="1">
    <source>
        <dbReference type="SAM" id="MobiDB-lite"/>
    </source>
</evidence>
<dbReference type="Proteomes" id="UP000593890">
    <property type="component" value="Chromosome"/>
</dbReference>
<reference evidence="3" key="1">
    <citation type="submission" date="2020-07" db="EMBL/GenBank/DDBJ databases">
        <title>Complete genome sequencing of Clostridia bacterium strain 12CBH8.</title>
        <authorList>
            <person name="Sakamoto M."/>
            <person name="Murakami T."/>
            <person name="Mori H."/>
        </authorList>
    </citation>
    <scope>NUCLEOTIDE SEQUENCE [LARGE SCALE GENOMIC DNA]</scope>
    <source>
        <strain evidence="3">12CBH8</strain>
    </source>
</reference>
<dbReference type="AlphaFoldDB" id="A0A7I8D3S9"/>